<comment type="cofactor">
    <cofactor evidence="8">
        <name>a divalent metal cation</name>
        <dbReference type="ChEBI" id="CHEBI:60240"/>
    </cofactor>
    <text evidence="8">Binds 2 divalent metal cations per subunit.</text>
</comment>
<dbReference type="InterPro" id="IPR008007">
    <property type="entry name" value="Peptidase_M42"/>
</dbReference>
<dbReference type="SUPFAM" id="SSF53187">
    <property type="entry name" value="Zn-dependent exopeptidases"/>
    <property type="match status" value="1"/>
</dbReference>
<keyword evidence="5" id="KW-0862">Zinc</keyword>
<dbReference type="RefSeq" id="WP_133442782.1">
    <property type="nucleotide sequence ID" value="NZ_SCWB01000001.1"/>
</dbReference>
<feature type="binding site" evidence="8">
    <location>
        <position position="344"/>
    </location>
    <ligand>
        <name>Zn(2+)</name>
        <dbReference type="ChEBI" id="CHEBI:29105"/>
        <label>2</label>
    </ligand>
</feature>
<evidence type="ECO:0000313" key="11">
    <source>
        <dbReference type="Proteomes" id="UP000294802"/>
    </source>
</evidence>
<evidence type="ECO:0000256" key="6">
    <source>
        <dbReference type="ARBA" id="ARBA00023049"/>
    </source>
</evidence>
<dbReference type="InterPro" id="IPR011650">
    <property type="entry name" value="Peptidase_M20_dimer"/>
</dbReference>
<comment type="similarity">
    <text evidence="7">Belongs to the peptidase M42 family.</text>
</comment>
<keyword evidence="2" id="KW-0645">Protease</keyword>
<evidence type="ECO:0000256" key="8">
    <source>
        <dbReference type="PIRSR" id="PIRSR001123-2"/>
    </source>
</evidence>
<name>A0A4R6BXD5_9STAP</name>
<evidence type="ECO:0000256" key="7">
    <source>
        <dbReference type="PIRNR" id="PIRNR001123"/>
    </source>
</evidence>
<dbReference type="NCBIfam" id="TIGR01883">
    <property type="entry name" value="PepT-like"/>
    <property type="match status" value="1"/>
</dbReference>
<dbReference type="GO" id="GO:0006508">
    <property type="term" value="P:proteolysis"/>
    <property type="evidence" value="ECO:0007669"/>
    <property type="project" value="UniProtKB-KW"/>
</dbReference>
<dbReference type="SUPFAM" id="SSF55031">
    <property type="entry name" value="Bacterial exopeptidase dimerisation domain"/>
    <property type="match status" value="1"/>
</dbReference>
<comment type="cofactor">
    <cofactor evidence="1">
        <name>Zn(2+)</name>
        <dbReference type="ChEBI" id="CHEBI:29105"/>
    </cofactor>
</comment>
<dbReference type="EMBL" id="SCWB01000001">
    <property type="protein sequence ID" value="TDM13179.1"/>
    <property type="molecule type" value="Genomic_DNA"/>
</dbReference>
<accession>A0A4R6BXD5</accession>
<organism evidence="10 11">
    <name type="scientific">Macrococcus lamae</name>
    <dbReference type="NCBI Taxonomy" id="198484"/>
    <lineage>
        <taxon>Bacteria</taxon>
        <taxon>Bacillati</taxon>
        <taxon>Bacillota</taxon>
        <taxon>Bacilli</taxon>
        <taxon>Bacillales</taxon>
        <taxon>Staphylococcaceae</taxon>
        <taxon>Macrococcus</taxon>
    </lineage>
</organism>
<evidence type="ECO:0000256" key="2">
    <source>
        <dbReference type="ARBA" id="ARBA00022670"/>
    </source>
</evidence>
<dbReference type="PANTHER" id="PTHR42994">
    <property type="entry name" value="PEPTIDASE T"/>
    <property type="match status" value="1"/>
</dbReference>
<sequence>MINSQRLVETFVELVSIDSETGHEREIADHLKGLFTELGLEVAEDDSQKSTGFGAGNLIINMKGTTDQTPIYFSCHMDTVTPGKNINPVIKDGIIASDGTTILGADDKAGIATLIEVIRVIQEENLPHGDIQLIISVGEESQLVGAKAFDSKYLTAEFGFALDSGNTVGTIVTAAPSQAKVETVISGVTAHAGVAPEKGISAINIAAKAVSRMTLGRIDHETTANIGRFEGGTVTNIVADSCYLLSEARSINQDKLDKQVAHMKETFERTAQEMGGSADVKVIPAYPSFNVAEDAKVVQVAKQAAENIGISPELIHSGGGSDANIFNSFGVPTIVLAVGYQEIHTKHEKMPIDQLEKLTKQVLEIIKLV</sequence>
<dbReference type="InterPro" id="IPR002933">
    <property type="entry name" value="Peptidase_M20"/>
</dbReference>
<dbReference type="OrthoDB" id="9776600at2"/>
<gene>
    <name evidence="10" type="ORF">ERX29_00830</name>
</gene>
<dbReference type="Gene3D" id="3.40.630.10">
    <property type="entry name" value="Zn peptidases"/>
    <property type="match status" value="1"/>
</dbReference>
<dbReference type="InterPro" id="IPR010162">
    <property type="entry name" value="PepT-like"/>
</dbReference>
<keyword evidence="4 10" id="KW-0378">Hydrolase</keyword>
<reference evidence="10 11" key="1">
    <citation type="submission" date="2019-01" db="EMBL/GenBank/DDBJ databases">
        <title>Draft genome sequences of the type strains of six Macrococcus species.</title>
        <authorList>
            <person name="Mazhar S."/>
            <person name="Altermann E."/>
            <person name="Hill C."/>
            <person name="Mcauliffe O."/>
        </authorList>
    </citation>
    <scope>NUCLEOTIDE SEQUENCE [LARGE SCALE GENOMIC DNA]</scope>
    <source>
        <strain evidence="10 11">CCM4815</strain>
    </source>
</reference>
<dbReference type="GO" id="GO:0008237">
    <property type="term" value="F:metallopeptidase activity"/>
    <property type="evidence" value="ECO:0007669"/>
    <property type="project" value="UniProtKB-KW"/>
</dbReference>
<dbReference type="Pfam" id="PF01546">
    <property type="entry name" value="Peptidase_M20"/>
    <property type="match status" value="1"/>
</dbReference>
<evidence type="ECO:0000256" key="5">
    <source>
        <dbReference type="ARBA" id="ARBA00022833"/>
    </source>
</evidence>
<keyword evidence="6" id="KW-0482">Metalloprotease</keyword>
<feature type="domain" description="Peptidase M20 dimerisation" evidence="9">
    <location>
        <begin position="180"/>
        <end position="272"/>
    </location>
</feature>
<comment type="caution">
    <text evidence="10">The sequence shown here is derived from an EMBL/GenBank/DDBJ whole genome shotgun (WGS) entry which is preliminary data.</text>
</comment>
<dbReference type="InterPro" id="IPR036264">
    <property type="entry name" value="Bact_exopeptidase_dim_dom"/>
</dbReference>
<dbReference type="PROSITE" id="PS00759">
    <property type="entry name" value="ARGE_DAPE_CPG2_2"/>
    <property type="match status" value="1"/>
</dbReference>
<evidence type="ECO:0000256" key="4">
    <source>
        <dbReference type="ARBA" id="ARBA00022801"/>
    </source>
</evidence>
<dbReference type="PIRSF" id="PIRSF001123">
    <property type="entry name" value="PepA_GA"/>
    <property type="match status" value="1"/>
</dbReference>
<dbReference type="GO" id="GO:0004177">
    <property type="term" value="F:aminopeptidase activity"/>
    <property type="evidence" value="ECO:0007669"/>
    <property type="project" value="UniProtKB-UniRule"/>
</dbReference>
<dbReference type="AlphaFoldDB" id="A0A4R6BXD5"/>
<evidence type="ECO:0000259" key="9">
    <source>
        <dbReference type="Pfam" id="PF07687"/>
    </source>
</evidence>
<keyword evidence="11" id="KW-1185">Reference proteome</keyword>
<evidence type="ECO:0000256" key="1">
    <source>
        <dbReference type="ARBA" id="ARBA00001947"/>
    </source>
</evidence>
<protein>
    <submittedName>
        <fullName evidence="10">M20/M25/M40 family metallo-hydrolase</fullName>
    </submittedName>
</protein>
<dbReference type="InterPro" id="IPR001261">
    <property type="entry name" value="ArgE/DapE_CS"/>
</dbReference>
<proteinExistence type="inferred from homology"/>
<dbReference type="Pfam" id="PF07687">
    <property type="entry name" value="M20_dimer"/>
    <property type="match status" value="1"/>
</dbReference>
<dbReference type="GO" id="GO:0046872">
    <property type="term" value="F:metal ion binding"/>
    <property type="evidence" value="ECO:0007669"/>
    <property type="project" value="UniProtKB-UniRule"/>
</dbReference>
<dbReference type="Gene3D" id="3.30.70.360">
    <property type="match status" value="1"/>
</dbReference>
<evidence type="ECO:0000313" key="10">
    <source>
        <dbReference type="EMBL" id="TDM13179.1"/>
    </source>
</evidence>
<keyword evidence="3 8" id="KW-0479">Metal-binding</keyword>
<dbReference type="Proteomes" id="UP000294802">
    <property type="component" value="Unassembled WGS sequence"/>
</dbReference>
<evidence type="ECO:0000256" key="3">
    <source>
        <dbReference type="ARBA" id="ARBA00022723"/>
    </source>
</evidence>
<dbReference type="PANTHER" id="PTHR42994:SF2">
    <property type="entry name" value="PEPTIDASE"/>
    <property type="match status" value="1"/>
</dbReference>